<comment type="subcellular location">
    <subcellularLocation>
        <location evidence="1">Membrane</location>
        <topology evidence="1">Multi-pass membrane protein</topology>
    </subcellularLocation>
</comment>
<keyword evidence="10" id="KW-1185">Reference proteome</keyword>
<keyword evidence="7 8" id="KW-0472">Membrane</keyword>
<gene>
    <name evidence="9" type="ORF">GCM10008933_22050</name>
</gene>
<feature type="transmembrane region" description="Helical" evidence="8">
    <location>
        <begin position="178"/>
        <end position="203"/>
    </location>
</feature>
<name>A0ABP3I6S8_9BACL</name>
<evidence type="ECO:0000256" key="5">
    <source>
        <dbReference type="ARBA" id="ARBA00022692"/>
    </source>
</evidence>
<dbReference type="InterPro" id="IPR004761">
    <property type="entry name" value="Spore_GerAB"/>
</dbReference>
<feature type="transmembrane region" description="Helical" evidence="8">
    <location>
        <begin position="81"/>
        <end position="100"/>
    </location>
</feature>
<keyword evidence="4" id="KW-0309">Germination</keyword>
<feature type="transmembrane region" description="Helical" evidence="8">
    <location>
        <begin position="12"/>
        <end position="28"/>
    </location>
</feature>
<evidence type="ECO:0000256" key="2">
    <source>
        <dbReference type="ARBA" id="ARBA00007998"/>
    </source>
</evidence>
<dbReference type="NCBIfam" id="TIGR00912">
    <property type="entry name" value="2A0309"/>
    <property type="match status" value="1"/>
</dbReference>
<sequence length="362" mass="39865">MIKDKITNIQMGFLLFSSMVGVGILSLPQQVANQASVDGWIVIIASGILAACSALLMAKIGERFPEKSLIEYSPLLIGKPMGIMLCLLFVIYFIVFASTVTRISADVTKLFLLDDTPVEVVILSTFLTSTYIITHGINAIARFNQFIQPIAFFLLVLVLLLTFSDADLGNNLPILGDGIWPVVASLPSTSFSFLGFETILFLLPFMKTPKKSSRVIFGAFSTIIFIYVFIVIACVSALGAKEVAYVNFPTLTIAKNIQFQGSFVERLESIMMISWVPFALTTMLLLHYCASLVLAKLLGLQEHRVISILLIPVIYLLAVLPQNVLQVEMWSQAVGAFGASLNILAIAVLWLGYGVNRRRRRL</sequence>
<feature type="transmembrane region" description="Helical" evidence="8">
    <location>
        <begin position="40"/>
        <end position="60"/>
    </location>
</feature>
<evidence type="ECO:0000256" key="7">
    <source>
        <dbReference type="ARBA" id="ARBA00023136"/>
    </source>
</evidence>
<dbReference type="PANTHER" id="PTHR34975:SF2">
    <property type="entry name" value="SPORE GERMINATION PROTEIN A2"/>
    <property type="match status" value="1"/>
</dbReference>
<proteinExistence type="inferred from homology"/>
<comment type="caution">
    <text evidence="9">The sequence shown here is derived from an EMBL/GenBank/DDBJ whole genome shotgun (WGS) entry which is preliminary data.</text>
</comment>
<feature type="transmembrane region" description="Helical" evidence="8">
    <location>
        <begin position="120"/>
        <end position="139"/>
    </location>
</feature>
<accession>A0ABP3I6S8</accession>
<feature type="transmembrane region" description="Helical" evidence="8">
    <location>
        <begin position="215"/>
        <end position="240"/>
    </location>
</feature>
<feature type="transmembrane region" description="Helical" evidence="8">
    <location>
        <begin position="330"/>
        <end position="353"/>
    </location>
</feature>
<protein>
    <submittedName>
        <fullName evidence="9">Spore germination protein</fullName>
    </submittedName>
</protein>
<dbReference type="PANTHER" id="PTHR34975">
    <property type="entry name" value="SPORE GERMINATION PROTEIN A2"/>
    <property type="match status" value="1"/>
</dbReference>
<feature type="transmembrane region" description="Helical" evidence="8">
    <location>
        <begin position="305"/>
        <end position="324"/>
    </location>
</feature>
<keyword evidence="3" id="KW-0813">Transport</keyword>
<evidence type="ECO:0000256" key="4">
    <source>
        <dbReference type="ARBA" id="ARBA00022544"/>
    </source>
</evidence>
<dbReference type="RefSeq" id="WP_343860944.1">
    <property type="nucleotide sequence ID" value="NZ_BAAACX010000009.1"/>
</dbReference>
<dbReference type="EMBL" id="BAAACX010000009">
    <property type="protein sequence ID" value="GAA0390699.1"/>
    <property type="molecule type" value="Genomic_DNA"/>
</dbReference>
<organism evidence="9 10">
    <name type="scientific">Paenibacillus motobuensis</name>
    <dbReference type="NCBI Taxonomy" id="295324"/>
    <lineage>
        <taxon>Bacteria</taxon>
        <taxon>Bacillati</taxon>
        <taxon>Bacillota</taxon>
        <taxon>Bacilli</taxon>
        <taxon>Bacillales</taxon>
        <taxon>Paenibacillaceae</taxon>
        <taxon>Paenibacillus</taxon>
    </lineage>
</organism>
<comment type="similarity">
    <text evidence="2">Belongs to the amino acid-polyamine-organocation (APC) superfamily. Spore germination protein (SGP) (TC 2.A.3.9) family.</text>
</comment>
<feature type="transmembrane region" description="Helical" evidence="8">
    <location>
        <begin position="272"/>
        <end position="293"/>
    </location>
</feature>
<dbReference type="Gene3D" id="1.20.1740.10">
    <property type="entry name" value="Amino acid/polyamine transporter I"/>
    <property type="match status" value="1"/>
</dbReference>
<keyword evidence="5 8" id="KW-0812">Transmembrane</keyword>
<evidence type="ECO:0000256" key="6">
    <source>
        <dbReference type="ARBA" id="ARBA00022989"/>
    </source>
</evidence>
<evidence type="ECO:0000313" key="10">
    <source>
        <dbReference type="Proteomes" id="UP001500340"/>
    </source>
</evidence>
<evidence type="ECO:0000313" key="9">
    <source>
        <dbReference type="EMBL" id="GAA0390699.1"/>
    </source>
</evidence>
<dbReference type="Proteomes" id="UP001500340">
    <property type="component" value="Unassembled WGS sequence"/>
</dbReference>
<evidence type="ECO:0000256" key="1">
    <source>
        <dbReference type="ARBA" id="ARBA00004141"/>
    </source>
</evidence>
<dbReference type="Pfam" id="PF03845">
    <property type="entry name" value="Spore_permease"/>
    <property type="match status" value="1"/>
</dbReference>
<evidence type="ECO:0000256" key="3">
    <source>
        <dbReference type="ARBA" id="ARBA00022448"/>
    </source>
</evidence>
<evidence type="ECO:0000256" key="8">
    <source>
        <dbReference type="SAM" id="Phobius"/>
    </source>
</evidence>
<keyword evidence="6 8" id="KW-1133">Transmembrane helix</keyword>
<feature type="transmembrane region" description="Helical" evidence="8">
    <location>
        <begin position="146"/>
        <end position="166"/>
    </location>
</feature>
<reference evidence="10" key="1">
    <citation type="journal article" date="2019" name="Int. J. Syst. Evol. Microbiol.">
        <title>The Global Catalogue of Microorganisms (GCM) 10K type strain sequencing project: providing services to taxonomists for standard genome sequencing and annotation.</title>
        <authorList>
            <consortium name="The Broad Institute Genomics Platform"/>
            <consortium name="The Broad Institute Genome Sequencing Center for Infectious Disease"/>
            <person name="Wu L."/>
            <person name="Ma J."/>
        </authorList>
    </citation>
    <scope>NUCLEOTIDE SEQUENCE [LARGE SCALE GENOMIC DNA]</scope>
    <source>
        <strain evidence="10">JCM 12774</strain>
    </source>
</reference>